<dbReference type="RefSeq" id="WP_084982190.1">
    <property type="nucleotide sequence ID" value="NZ_CBCSCF010000012.1"/>
</dbReference>
<evidence type="ECO:0000313" key="4">
    <source>
        <dbReference type="Proteomes" id="UP000192722"/>
    </source>
</evidence>
<reference evidence="3" key="1">
    <citation type="submission" date="2016-12" db="EMBL/GenBank/DDBJ databases">
        <authorList>
            <person name="Le Fleche-Mateos A."/>
        </authorList>
    </citation>
    <scope>NUCLEOTIDE SEQUENCE</scope>
    <source>
        <strain evidence="3">213</strain>
    </source>
</reference>
<dbReference type="PANTHER" id="PTHR40072">
    <property type="entry name" value="MOLYBDOPTERIN-GUANINE DINUCLEOTIDE BIOSYNTHESIS ADAPTER PROTEIN-RELATED"/>
    <property type="match status" value="1"/>
</dbReference>
<dbReference type="NCBIfam" id="NF008021">
    <property type="entry name" value="PRK10751.1"/>
    <property type="match status" value="1"/>
</dbReference>
<dbReference type="InterPro" id="IPR027417">
    <property type="entry name" value="P-loop_NTPase"/>
</dbReference>
<name>A0AA40X762_9GAMM</name>
<dbReference type="NCBIfam" id="TIGR00176">
    <property type="entry name" value="mobB"/>
    <property type="match status" value="1"/>
</dbReference>
<dbReference type="Proteomes" id="UP000705283">
    <property type="component" value="Unassembled WGS sequence"/>
</dbReference>
<dbReference type="CDD" id="cd03116">
    <property type="entry name" value="MobB"/>
    <property type="match status" value="1"/>
</dbReference>
<gene>
    <name evidence="2" type="primary">mobB</name>
    <name evidence="3" type="ORF">BS639_02545</name>
    <name evidence="2" type="ORF">ITX54_23480</name>
</gene>
<reference evidence="3 4" key="2">
    <citation type="journal article" date="2017" name="Int. J. Syst. Evol. Microbiol.">
        <title>Rouxiella badensis sp. nov. and Rouxiella silvae sp. nov. isolated from peat bog soil in Germany and emendation of the genus description.</title>
        <authorList>
            <person name="Le Fleche-Mateos A."/>
            <person name="Kugler J.H."/>
            <person name="Hansen S.H."/>
            <person name="Syldatk C."/>
            <person name="Hausmann R."/>
            <person name="Lomprez F."/>
            <person name="Vandenbogaert M."/>
            <person name="Manuguerra J.C."/>
            <person name="Grimont P.A."/>
        </authorList>
    </citation>
    <scope>NUCLEOTIDE SEQUENCE [LARGE SCALE GENOMIC DNA]</scope>
    <source>
        <strain evidence="3 4">213</strain>
    </source>
</reference>
<evidence type="ECO:0000259" key="1">
    <source>
        <dbReference type="Pfam" id="PF03205"/>
    </source>
</evidence>
<keyword evidence="4" id="KW-1185">Reference proteome</keyword>
<protein>
    <submittedName>
        <fullName evidence="2">Molybdopterin-guanine dinucleotide biosynthesis protein B</fullName>
    </submittedName>
</protein>
<dbReference type="GO" id="GO:0006777">
    <property type="term" value="P:Mo-molybdopterin cofactor biosynthetic process"/>
    <property type="evidence" value="ECO:0007669"/>
    <property type="project" value="InterPro"/>
</dbReference>
<dbReference type="Proteomes" id="UP000192722">
    <property type="component" value="Unassembled WGS sequence"/>
</dbReference>
<comment type="caution">
    <text evidence="2">The sequence shown here is derived from an EMBL/GenBank/DDBJ whole genome shotgun (WGS) entry which is preliminary data.</text>
</comment>
<evidence type="ECO:0000313" key="3">
    <source>
        <dbReference type="EMBL" id="ORJ22721.1"/>
    </source>
</evidence>
<dbReference type="Gene3D" id="3.40.50.300">
    <property type="entry name" value="P-loop containing nucleotide triphosphate hydrolases"/>
    <property type="match status" value="1"/>
</dbReference>
<dbReference type="AlphaFoldDB" id="A0AA40X762"/>
<dbReference type="GO" id="GO:0005525">
    <property type="term" value="F:GTP binding"/>
    <property type="evidence" value="ECO:0007669"/>
    <property type="project" value="InterPro"/>
</dbReference>
<dbReference type="InterPro" id="IPR052539">
    <property type="entry name" value="MGD_biosynthesis_adapter"/>
</dbReference>
<dbReference type="EMBL" id="MRWD01000004">
    <property type="protein sequence ID" value="ORJ22721.1"/>
    <property type="molecule type" value="Genomic_DNA"/>
</dbReference>
<accession>A0AA40X762</accession>
<dbReference type="SUPFAM" id="SSF52540">
    <property type="entry name" value="P-loop containing nucleoside triphosphate hydrolases"/>
    <property type="match status" value="1"/>
</dbReference>
<feature type="domain" description="Molybdopterin-guanine dinucleotide biosynthesis protein B (MobB)" evidence="1">
    <location>
        <begin position="5"/>
        <end position="138"/>
    </location>
</feature>
<dbReference type="FunFam" id="3.40.50.300:FF:000920">
    <property type="entry name" value="Molybdopterin-guanine dinucleotide biosynthesis protein B"/>
    <property type="match status" value="1"/>
</dbReference>
<evidence type="ECO:0000313" key="5">
    <source>
        <dbReference type="Proteomes" id="UP000705283"/>
    </source>
</evidence>
<dbReference type="EMBL" id="JADMKS010000012">
    <property type="protein sequence ID" value="MBF6639634.1"/>
    <property type="molecule type" value="Genomic_DNA"/>
</dbReference>
<sequence>MIPLLGVVAHSGSGKTTLLKQVIPYLREHQVRVGLIKHSHHSVDVDTPGKDSFELRKAGASQTMVASSSRWALMTETPHAETVSLPYLASRFDESSLDIILVEGFKHEKIDKIVLFRQESGRGIDDIMDDYVVAIATDTPLNSTMTQLDLNNIAEVGDFIINWLRHRSFLSR</sequence>
<evidence type="ECO:0000313" key="2">
    <source>
        <dbReference type="EMBL" id="MBF6639634.1"/>
    </source>
</evidence>
<dbReference type="Pfam" id="PF03205">
    <property type="entry name" value="MobB"/>
    <property type="match status" value="1"/>
</dbReference>
<organism evidence="2 5">
    <name type="scientific">Rouxiella silvae</name>
    <dbReference type="NCBI Taxonomy" id="1646373"/>
    <lineage>
        <taxon>Bacteria</taxon>
        <taxon>Pseudomonadati</taxon>
        <taxon>Pseudomonadota</taxon>
        <taxon>Gammaproteobacteria</taxon>
        <taxon>Enterobacterales</taxon>
        <taxon>Yersiniaceae</taxon>
        <taxon>Rouxiella</taxon>
    </lineage>
</organism>
<proteinExistence type="predicted"/>
<reference evidence="2" key="3">
    <citation type="submission" date="2020-11" db="EMBL/GenBank/DDBJ databases">
        <authorList>
            <person name="Lee S.D."/>
        </authorList>
    </citation>
    <scope>NUCLEOTIDE SEQUENCE</scope>
    <source>
        <strain evidence="2">SAP-2</strain>
    </source>
</reference>
<dbReference type="PANTHER" id="PTHR40072:SF1">
    <property type="entry name" value="MOLYBDOPTERIN-GUANINE DINUCLEOTIDE BIOSYNTHESIS ADAPTER PROTEIN"/>
    <property type="match status" value="1"/>
</dbReference>
<dbReference type="InterPro" id="IPR004435">
    <property type="entry name" value="MobB_dom"/>
</dbReference>
<reference evidence="2" key="4">
    <citation type="submission" date="2022-09" db="EMBL/GenBank/DDBJ databases">
        <title>Rouxiella aceris sp. nov., isolated from tree sap and emended description of the genus Rhouxiella.</title>
        <authorList>
            <person name="Kim I.S."/>
        </authorList>
    </citation>
    <scope>NUCLEOTIDE SEQUENCE</scope>
    <source>
        <strain evidence="2">SAP-2</strain>
    </source>
</reference>